<evidence type="ECO:0000313" key="9">
    <source>
        <dbReference type="Proteomes" id="UP001295462"/>
    </source>
</evidence>
<dbReference type="InterPro" id="IPR015424">
    <property type="entry name" value="PyrdxlP-dep_Trfase"/>
</dbReference>
<feature type="domain" description="Aminotransferase class I/classII large" evidence="7">
    <location>
        <begin position="58"/>
        <end position="372"/>
    </location>
</feature>
<dbReference type="AlphaFoldDB" id="A0AAU9QV88"/>
<comment type="caution">
    <text evidence="8">The sequence shown here is derived from an EMBL/GenBank/DDBJ whole genome shotgun (WGS) entry which is preliminary data.</text>
</comment>
<sequence>MFSRKLSQLREAKSIVINQEVYEKKRRGERVITLSLGEAFFDIPDFGFDTIDFDRGYHYSDTIGWPELRENLVSYMHEVDLVSGLTVDNIIISAGSKVLTYASMLAVLNDGDEVLLHEPAWLSYEDQATLCSAKTTYIPYTATINDFEDYFTENSKLIVINNPNNPAGWVYDEQGLRQLIKAAEKRGIYVLVDEAYSNFVRSNSGFISACNWVNEFDNLIVVNSMSKNFGMSGWRVGYLVANRELVKQVVKLNQHIITCAPTPLQMYLAKYLRDIHKVCTKEIEKLLNKRDHVVELFKKYDLKTLPGSSTFYFFVDISESGKSSEEFSLELLNKNNIAVVPGSAYGRTTDGFIRLSFGTESLADIEYAVKTISQSCKGL</sequence>
<dbReference type="Proteomes" id="UP001295462">
    <property type="component" value="Unassembled WGS sequence"/>
</dbReference>
<evidence type="ECO:0000313" key="8">
    <source>
        <dbReference type="EMBL" id="CAH1602698.1"/>
    </source>
</evidence>
<dbReference type="RefSeq" id="WP_248873027.1">
    <property type="nucleotide sequence ID" value="NZ_CAKMTZ010000126.1"/>
</dbReference>
<evidence type="ECO:0000256" key="5">
    <source>
        <dbReference type="ARBA" id="ARBA00022898"/>
    </source>
</evidence>
<keyword evidence="3 6" id="KW-0032">Aminotransferase</keyword>
<evidence type="ECO:0000256" key="6">
    <source>
        <dbReference type="RuleBase" id="RU000481"/>
    </source>
</evidence>
<comment type="cofactor">
    <cofactor evidence="1 6">
        <name>pyridoxal 5'-phosphate</name>
        <dbReference type="ChEBI" id="CHEBI:597326"/>
    </cofactor>
</comment>
<evidence type="ECO:0000256" key="2">
    <source>
        <dbReference type="ARBA" id="ARBA00007441"/>
    </source>
</evidence>
<dbReference type="CDD" id="cd00609">
    <property type="entry name" value="AAT_like"/>
    <property type="match status" value="1"/>
</dbReference>
<dbReference type="InterPro" id="IPR050596">
    <property type="entry name" value="AspAT/PAT-like"/>
</dbReference>
<evidence type="ECO:0000259" key="7">
    <source>
        <dbReference type="Pfam" id="PF00155"/>
    </source>
</evidence>
<organism evidence="8 9">
    <name type="scientific">Vibrio jasicida</name>
    <dbReference type="NCBI Taxonomy" id="766224"/>
    <lineage>
        <taxon>Bacteria</taxon>
        <taxon>Pseudomonadati</taxon>
        <taxon>Pseudomonadota</taxon>
        <taxon>Gammaproteobacteria</taxon>
        <taxon>Vibrionales</taxon>
        <taxon>Vibrionaceae</taxon>
        <taxon>Vibrio</taxon>
    </lineage>
</organism>
<dbReference type="Pfam" id="PF00155">
    <property type="entry name" value="Aminotran_1_2"/>
    <property type="match status" value="1"/>
</dbReference>
<evidence type="ECO:0000256" key="1">
    <source>
        <dbReference type="ARBA" id="ARBA00001933"/>
    </source>
</evidence>
<dbReference type="InterPro" id="IPR004838">
    <property type="entry name" value="NHTrfase_class1_PyrdxlP-BS"/>
</dbReference>
<dbReference type="EC" id="2.6.1.-" evidence="6"/>
<keyword evidence="4 6" id="KW-0808">Transferase</keyword>
<dbReference type="PROSITE" id="PS00105">
    <property type="entry name" value="AA_TRANSFER_CLASS_1"/>
    <property type="match status" value="1"/>
</dbReference>
<dbReference type="EMBL" id="CAKMUD010000116">
    <property type="protein sequence ID" value="CAH1602698.1"/>
    <property type="molecule type" value="Genomic_DNA"/>
</dbReference>
<proteinExistence type="inferred from homology"/>
<dbReference type="Gene3D" id="3.40.640.10">
    <property type="entry name" value="Type I PLP-dependent aspartate aminotransferase-like (Major domain)"/>
    <property type="match status" value="1"/>
</dbReference>
<gene>
    <name evidence="8" type="ORF">THF1A12_60134</name>
</gene>
<dbReference type="Gene3D" id="3.90.1150.10">
    <property type="entry name" value="Aspartate Aminotransferase, domain 1"/>
    <property type="match status" value="1"/>
</dbReference>
<dbReference type="PANTHER" id="PTHR46383">
    <property type="entry name" value="ASPARTATE AMINOTRANSFERASE"/>
    <property type="match status" value="1"/>
</dbReference>
<dbReference type="PANTHER" id="PTHR46383:SF1">
    <property type="entry name" value="ASPARTATE AMINOTRANSFERASE"/>
    <property type="match status" value="1"/>
</dbReference>
<accession>A0AAU9QV88</accession>
<dbReference type="InterPro" id="IPR004839">
    <property type="entry name" value="Aminotransferase_I/II_large"/>
</dbReference>
<evidence type="ECO:0000256" key="4">
    <source>
        <dbReference type="ARBA" id="ARBA00022679"/>
    </source>
</evidence>
<dbReference type="SUPFAM" id="SSF53383">
    <property type="entry name" value="PLP-dependent transferases"/>
    <property type="match status" value="1"/>
</dbReference>
<name>A0AAU9QV88_9VIBR</name>
<keyword evidence="5" id="KW-0663">Pyridoxal phosphate</keyword>
<protein>
    <recommendedName>
        <fullName evidence="6">Aminotransferase</fullName>
        <ecNumber evidence="6">2.6.1.-</ecNumber>
    </recommendedName>
</protein>
<reference evidence="8" key="1">
    <citation type="submission" date="2022-01" db="EMBL/GenBank/DDBJ databases">
        <authorList>
            <person name="Lagorce A."/>
        </authorList>
    </citation>
    <scope>NUCLEOTIDE SEQUENCE</scope>
    <source>
        <strain evidence="8">Th15_F1_A12</strain>
    </source>
</reference>
<dbReference type="GO" id="GO:0006520">
    <property type="term" value="P:amino acid metabolic process"/>
    <property type="evidence" value="ECO:0007669"/>
    <property type="project" value="InterPro"/>
</dbReference>
<dbReference type="InterPro" id="IPR015422">
    <property type="entry name" value="PyrdxlP-dep_Trfase_small"/>
</dbReference>
<dbReference type="GO" id="GO:0030170">
    <property type="term" value="F:pyridoxal phosphate binding"/>
    <property type="evidence" value="ECO:0007669"/>
    <property type="project" value="InterPro"/>
</dbReference>
<dbReference type="GO" id="GO:0008483">
    <property type="term" value="F:transaminase activity"/>
    <property type="evidence" value="ECO:0007669"/>
    <property type="project" value="UniProtKB-KW"/>
</dbReference>
<dbReference type="InterPro" id="IPR015421">
    <property type="entry name" value="PyrdxlP-dep_Trfase_major"/>
</dbReference>
<comment type="similarity">
    <text evidence="2 6">Belongs to the class-I pyridoxal-phosphate-dependent aminotransferase family.</text>
</comment>
<evidence type="ECO:0000256" key="3">
    <source>
        <dbReference type="ARBA" id="ARBA00022576"/>
    </source>
</evidence>